<dbReference type="InterPro" id="IPR010499">
    <property type="entry name" value="AraC_E-bd"/>
</dbReference>
<dbReference type="SUPFAM" id="SSF55136">
    <property type="entry name" value="Probable bacterial effector-binding domain"/>
    <property type="match status" value="1"/>
</dbReference>
<evidence type="ECO:0000259" key="1">
    <source>
        <dbReference type="SMART" id="SM00871"/>
    </source>
</evidence>
<dbReference type="EMBL" id="BMYO01000001">
    <property type="protein sequence ID" value="GHD56787.1"/>
    <property type="molecule type" value="Genomic_DNA"/>
</dbReference>
<dbReference type="Proteomes" id="UP000604737">
    <property type="component" value="Unassembled WGS sequence"/>
</dbReference>
<protein>
    <recommendedName>
        <fullName evidence="1">AraC effector-binding domain-containing protein</fullName>
    </recommendedName>
</protein>
<dbReference type="SMART" id="SM00871">
    <property type="entry name" value="AraC_E_bind"/>
    <property type="match status" value="1"/>
</dbReference>
<dbReference type="InterPro" id="IPR029441">
    <property type="entry name" value="Cass2"/>
</dbReference>
<sequence length="167" mass="18640">MNLRLDCNPQHTLIGINVATTLRDGLNHRDIPAAWRRVFEQNLFAKIPGQHDVPRAFFGAIYGFDDQSTDFNYLIGLAVPAGTAVPEGYATLTINPGDYAVLTTAPTQSESDFIAAIGQGWSDLKQWQASAPYRHDVARIGFEYYDERGEPGQAERTMEIWWPVAKP</sequence>
<dbReference type="RefSeq" id="WP_189458516.1">
    <property type="nucleotide sequence ID" value="NZ_BMYO01000001.1"/>
</dbReference>
<feature type="domain" description="AraC effector-binding" evidence="1">
    <location>
        <begin position="1"/>
        <end position="165"/>
    </location>
</feature>
<organism evidence="2 3">
    <name type="scientific">Jeongeupia chitinilytica</name>
    <dbReference type="NCBI Taxonomy" id="1041641"/>
    <lineage>
        <taxon>Bacteria</taxon>
        <taxon>Pseudomonadati</taxon>
        <taxon>Pseudomonadota</taxon>
        <taxon>Betaproteobacteria</taxon>
        <taxon>Neisseriales</taxon>
        <taxon>Chitinibacteraceae</taxon>
        <taxon>Jeongeupia</taxon>
    </lineage>
</organism>
<dbReference type="InterPro" id="IPR011256">
    <property type="entry name" value="Reg_factor_effector_dom_sf"/>
</dbReference>
<gene>
    <name evidence="2" type="ORF">GCM10007350_04500</name>
</gene>
<dbReference type="Pfam" id="PF14526">
    <property type="entry name" value="Cass2"/>
    <property type="match status" value="1"/>
</dbReference>
<dbReference type="PANTHER" id="PTHR36444:SF2">
    <property type="entry name" value="TRANSCRIPTIONAL REGULATOR PROTEIN YOBU-RELATED"/>
    <property type="match status" value="1"/>
</dbReference>
<evidence type="ECO:0000313" key="2">
    <source>
        <dbReference type="EMBL" id="GHD56787.1"/>
    </source>
</evidence>
<evidence type="ECO:0000313" key="3">
    <source>
        <dbReference type="Proteomes" id="UP000604737"/>
    </source>
</evidence>
<dbReference type="InterPro" id="IPR053182">
    <property type="entry name" value="YobU-like_regulator"/>
</dbReference>
<accession>A0ABQ3GVG4</accession>
<dbReference type="Gene3D" id="3.20.80.10">
    <property type="entry name" value="Regulatory factor, effector binding domain"/>
    <property type="match status" value="1"/>
</dbReference>
<dbReference type="PANTHER" id="PTHR36444">
    <property type="entry name" value="TRANSCRIPTIONAL REGULATOR PROTEIN YOBU-RELATED"/>
    <property type="match status" value="1"/>
</dbReference>
<name>A0ABQ3GVG4_9NEIS</name>
<comment type="caution">
    <text evidence="2">The sequence shown here is derived from an EMBL/GenBank/DDBJ whole genome shotgun (WGS) entry which is preliminary data.</text>
</comment>
<proteinExistence type="predicted"/>
<keyword evidence="3" id="KW-1185">Reference proteome</keyword>
<reference evidence="3" key="1">
    <citation type="journal article" date="2019" name="Int. J. Syst. Evol. Microbiol.">
        <title>The Global Catalogue of Microorganisms (GCM) 10K type strain sequencing project: providing services to taxonomists for standard genome sequencing and annotation.</title>
        <authorList>
            <consortium name="The Broad Institute Genomics Platform"/>
            <consortium name="The Broad Institute Genome Sequencing Center for Infectious Disease"/>
            <person name="Wu L."/>
            <person name="Ma J."/>
        </authorList>
    </citation>
    <scope>NUCLEOTIDE SEQUENCE [LARGE SCALE GENOMIC DNA]</scope>
    <source>
        <strain evidence="3">KCTC 23701</strain>
    </source>
</reference>